<reference evidence="2 3" key="1">
    <citation type="submission" date="2010-04" db="EMBL/GenBank/DDBJ databases">
        <authorList>
            <person name="Muzny D."/>
            <person name="Qin X."/>
            <person name="Deng J."/>
            <person name="Jiang H."/>
            <person name="Liu Y."/>
            <person name="Qu J."/>
            <person name="Song X.-Z."/>
            <person name="Zhang L."/>
            <person name="Thornton R."/>
            <person name="Coyle M."/>
            <person name="Francisco L."/>
            <person name="Jackson L."/>
            <person name="Javaid M."/>
            <person name="Korchina V."/>
            <person name="Kovar C."/>
            <person name="Mata R."/>
            <person name="Mathew T."/>
            <person name="Ngo R."/>
            <person name="Nguyen L."/>
            <person name="Nguyen N."/>
            <person name="Okwuonu G."/>
            <person name="Ongeri F."/>
            <person name="Pham C."/>
            <person name="Simmons D."/>
            <person name="Wilczek-Boney K."/>
            <person name="Hale W."/>
            <person name="Jakkamsetti A."/>
            <person name="Pham P."/>
            <person name="Ruth R."/>
            <person name="San Lucas F."/>
            <person name="Warren J."/>
            <person name="Zhang J."/>
            <person name="Zhao Z."/>
            <person name="Zhou C."/>
            <person name="Zhu D."/>
            <person name="Lee S."/>
            <person name="Bess C."/>
            <person name="Blankenburg K."/>
            <person name="Forbes L."/>
            <person name="Fu Q."/>
            <person name="Gubbala S."/>
            <person name="Hirani K."/>
            <person name="Jayaseelan J.C."/>
            <person name="Lara F."/>
            <person name="Munidasa M."/>
            <person name="Palculict T."/>
            <person name="Patil S."/>
            <person name="Pu L.-L."/>
            <person name="Saada N."/>
            <person name="Tang L."/>
            <person name="Weissenberger G."/>
            <person name="Zhu Y."/>
            <person name="Hemphill L."/>
            <person name="Shang Y."/>
            <person name="Youmans B."/>
            <person name="Ayvaz T."/>
            <person name="Ross M."/>
            <person name="Santibanez J."/>
            <person name="Aqrawi P."/>
            <person name="Gross S."/>
            <person name="Joshi V."/>
            <person name="Fowler G."/>
            <person name="Nazareth L."/>
            <person name="Reid J."/>
            <person name="Worley K."/>
            <person name="Petrosino J."/>
            <person name="Highlander S."/>
            <person name="Gibbs R."/>
        </authorList>
    </citation>
    <scope>NUCLEOTIDE SEQUENCE [LARGE SCALE GENOMIC DNA]</scope>
    <source>
        <strain evidence="2 3">DSM 11664</strain>
    </source>
</reference>
<dbReference type="eggNOG" id="COG2814">
    <property type="taxonomic scope" value="Bacteria"/>
</dbReference>
<feature type="transmembrane region" description="Helical" evidence="1">
    <location>
        <begin position="52"/>
        <end position="71"/>
    </location>
</feature>
<evidence type="ECO:0000313" key="2">
    <source>
        <dbReference type="EMBL" id="EFG56137.1"/>
    </source>
</evidence>
<sequence>MLYSFVTPALTILLPKVAQEFKNATFYSAFYICFIIGFIAGSIMTEKMKVKVKTISITWLLSALPVLLMLFLTKNWFGFSLLIFSFGFITNIHNILSESMIQIVSDDQILGRILTTIRTSTSIGGPIE</sequence>
<evidence type="ECO:0008006" key="4">
    <source>
        <dbReference type="Google" id="ProtNLM"/>
    </source>
</evidence>
<keyword evidence="1" id="KW-0812">Transmembrane</keyword>
<comment type="caution">
    <text evidence="2">The sequence shown here is derived from an EMBL/GenBank/DDBJ whole genome shotgun (WGS) entry which is preliminary data.</text>
</comment>
<dbReference type="Gene3D" id="1.20.1250.20">
    <property type="entry name" value="MFS general substrate transporter like domains"/>
    <property type="match status" value="1"/>
</dbReference>
<keyword evidence="3" id="KW-1185">Reference proteome</keyword>
<keyword evidence="1" id="KW-0472">Membrane</keyword>
<dbReference type="AlphaFoldDB" id="D4YRQ7"/>
<dbReference type="InterPro" id="IPR036259">
    <property type="entry name" value="MFS_trans_sf"/>
</dbReference>
<dbReference type="SUPFAM" id="SSF103473">
    <property type="entry name" value="MFS general substrate transporter"/>
    <property type="match status" value="1"/>
</dbReference>
<dbReference type="Proteomes" id="UP000004069">
    <property type="component" value="Unassembled WGS sequence"/>
</dbReference>
<feature type="transmembrane region" description="Helical" evidence="1">
    <location>
        <begin position="28"/>
        <end position="45"/>
    </location>
</feature>
<evidence type="ECO:0000313" key="3">
    <source>
        <dbReference type="Proteomes" id="UP000004069"/>
    </source>
</evidence>
<name>D4YRQ7_9LACO</name>
<proteinExistence type="predicted"/>
<gene>
    <name evidence="2" type="ORF">HMPREF0493_0185</name>
</gene>
<accession>D4YRQ7</accession>
<evidence type="ECO:0000256" key="1">
    <source>
        <dbReference type="SAM" id="Phobius"/>
    </source>
</evidence>
<dbReference type="PATRIC" id="fig|585524.9.peg.429"/>
<protein>
    <recommendedName>
        <fullName evidence="4">Major facilitator superfamily (MFS) profile domain-containing protein</fullName>
    </recommendedName>
</protein>
<dbReference type="EMBL" id="ADNY01000010">
    <property type="protein sequence ID" value="EFG56137.1"/>
    <property type="molecule type" value="Genomic_DNA"/>
</dbReference>
<organism evidence="2 3">
    <name type="scientific">Lactobacillus amylolyticus DSM 11664</name>
    <dbReference type="NCBI Taxonomy" id="585524"/>
    <lineage>
        <taxon>Bacteria</taxon>
        <taxon>Bacillati</taxon>
        <taxon>Bacillota</taxon>
        <taxon>Bacilli</taxon>
        <taxon>Lactobacillales</taxon>
        <taxon>Lactobacillaceae</taxon>
        <taxon>Lactobacillus</taxon>
    </lineage>
</organism>
<keyword evidence="1" id="KW-1133">Transmembrane helix</keyword>
<feature type="transmembrane region" description="Helical" evidence="1">
    <location>
        <begin position="77"/>
        <end position="96"/>
    </location>
</feature>